<dbReference type="Proteomes" id="UP001164459">
    <property type="component" value="Chromosome"/>
</dbReference>
<sequence>MFDALARVESELPALLRRDGWHSMHITYHPPEVERLWRQWGDLRINLHRIMPTAASTEVLFHPHPWPSIIKLLSGRYRMTVGHGPGVAAPPVAMRLELAPGSVYEMGEPDGWHAVAPLGEPSLSLMLTGKPWDRAMPAADHPPQGPLSAERAERLLSDFRALYGESGAAH</sequence>
<dbReference type="SUPFAM" id="SSF51182">
    <property type="entry name" value="RmlC-like cupins"/>
    <property type="match status" value="1"/>
</dbReference>
<evidence type="ECO:0008006" key="3">
    <source>
        <dbReference type="Google" id="ProtNLM"/>
    </source>
</evidence>
<evidence type="ECO:0000313" key="2">
    <source>
        <dbReference type="Proteomes" id="UP001164459"/>
    </source>
</evidence>
<organism evidence="1 2">
    <name type="scientific">Nannocystis punicea</name>
    <dbReference type="NCBI Taxonomy" id="2995304"/>
    <lineage>
        <taxon>Bacteria</taxon>
        <taxon>Pseudomonadati</taxon>
        <taxon>Myxococcota</taxon>
        <taxon>Polyangia</taxon>
        <taxon>Nannocystales</taxon>
        <taxon>Nannocystaceae</taxon>
        <taxon>Nannocystis</taxon>
    </lineage>
</organism>
<evidence type="ECO:0000313" key="1">
    <source>
        <dbReference type="EMBL" id="WAS95173.1"/>
    </source>
</evidence>
<accession>A0ABY7H7C0</accession>
<protein>
    <recommendedName>
        <fullName evidence="3">Cupin fold metalloprotein, WbuC family</fullName>
    </recommendedName>
</protein>
<keyword evidence="2" id="KW-1185">Reference proteome</keyword>
<dbReference type="EMBL" id="CP114040">
    <property type="protein sequence ID" value="WAS95173.1"/>
    <property type="molecule type" value="Genomic_DNA"/>
</dbReference>
<dbReference type="InterPro" id="IPR011051">
    <property type="entry name" value="RmlC_Cupin_sf"/>
</dbReference>
<reference evidence="1" key="1">
    <citation type="submission" date="2022-11" db="EMBL/GenBank/DDBJ databases">
        <title>Minimal conservation of predation-associated metabolite biosynthetic gene clusters underscores biosynthetic potential of Myxococcota including descriptions for ten novel species: Archangium lansinium sp. nov., Myxococcus landrumus sp. nov., Nannocystis bai.</title>
        <authorList>
            <person name="Ahearne A."/>
            <person name="Stevens C."/>
            <person name="Dowd S."/>
        </authorList>
    </citation>
    <scope>NUCLEOTIDE SEQUENCE</scope>
    <source>
        <strain evidence="1">Fl3</strain>
    </source>
</reference>
<gene>
    <name evidence="1" type="ORF">O0S08_03340</name>
</gene>
<proteinExistence type="predicted"/>
<dbReference type="RefSeq" id="WP_269037505.1">
    <property type="nucleotide sequence ID" value="NZ_CP114040.1"/>
</dbReference>
<name>A0ABY7H7C0_9BACT</name>